<sequence length="136" mass="15907">MNWLVRSKHNRNLAEQSPTTEEEEQVNKLWHKTEKSTALGQINFTYRRRGKAESREVIQTLYQSRQILPGKRGIEVTCIIAKEEEPVAGIKPIICRLITNGLISTKDEAIELINWYRARWEIDVFFHVVVPLKSYN</sequence>
<dbReference type="RefSeq" id="WP_093322738.1">
    <property type="nucleotide sequence ID" value="NZ_FOHV01000055.1"/>
</dbReference>
<dbReference type="InterPro" id="IPR047768">
    <property type="entry name" value="Tn5p-like"/>
</dbReference>
<gene>
    <name evidence="2" type="ORF">SAMN02583745_02951</name>
</gene>
<accession>A0A1I0G043</accession>
<protein>
    <recommendedName>
        <fullName evidence="4">Transposase DDE domain-containing protein</fullName>
    </recommendedName>
</protein>
<evidence type="ECO:0000313" key="3">
    <source>
        <dbReference type="Proteomes" id="UP000242642"/>
    </source>
</evidence>
<organism evidence="2 3">
    <name type="scientific">Thorsellia anophelis DSM 18579</name>
    <dbReference type="NCBI Taxonomy" id="1123402"/>
    <lineage>
        <taxon>Bacteria</taxon>
        <taxon>Pseudomonadati</taxon>
        <taxon>Pseudomonadota</taxon>
        <taxon>Gammaproteobacteria</taxon>
        <taxon>Enterobacterales</taxon>
        <taxon>Thorselliaceae</taxon>
        <taxon>Thorsellia</taxon>
    </lineage>
</organism>
<proteinExistence type="predicted"/>
<feature type="region of interest" description="Disordered" evidence="1">
    <location>
        <begin position="1"/>
        <end position="25"/>
    </location>
</feature>
<evidence type="ECO:0000313" key="2">
    <source>
        <dbReference type="EMBL" id="SET64178.1"/>
    </source>
</evidence>
<dbReference type="Gene3D" id="3.90.350.10">
    <property type="entry name" value="Transposase Inhibitor Protein From Tn5, Chain A, domain 1"/>
    <property type="match status" value="1"/>
</dbReference>
<reference evidence="3" key="1">
    <citation type="submission" date="2016-10" db="EMBL/GenBank/DDBJ databases">
        <authorList>
            <person name="Varghese N."/>
            <person name="Submissions S."/>
        </authorList>
    </citation>
    <scope>NUCLEOTIDE SEQUENCE [LARGE SCALE GENOMIC DNA]</scope>
    <source>
        <strain evidence="3">DSM 18579</strain>
    </source>
</reference>
<dbReference type="EMBL" id="FOHV01000055">
    <property type="protein sequence ID" value="SET64178.1"/>
    <property type="molecule type" value="Genomic_DNA"/>
</dbReference>
<evidence type="ECO:0000256" key="1">
    <source>
        <dbReference type="SAM" id="MobiDB-lite"/>
    </source>
</evidence>
<dbReference type="SUPFAM" id="SSF53098">
    <property type="entry name" value="Ribonuclease H-like"/>
    <property type="match status" value="1"/>
</dbReference>
<dbReference type="PANTHER" id="PTHR37319">
    <property type="entry name" value="TRANSPOSASE"/>
    <property type="match status" value="1"/>
</dbReference>
<name>A0A1I0G043_9GAMM</name>
<dbReference type="AlphaFoldDB" id="A0A1I0G043"/>
<dbReference type="InterPro" id="IPR012337">
    <property type="entry name" value="RNaseH-like_sf"/>
</dbReference>
<dbReference type="PANTHER" id="PTHR37319:SF1">
    <property type="entry name" value="TRANSPOSASE TN5 DIMERISATION DOMAIN-CONTAINING PROTEIN"/>
    <property type="match status" value="1"/>
</dbReference>
<keyword evidence="3" id="KW-1185">Reference proteome</keyword>
<feature type="compositionally biased region" description="Basic residues" evidence="1">
    <location>
        <begin position="1"/>
        <end position="11"/>
    </location>
</feature>
<evidence type="ECO:0008006" key="4">
    <source>
        <dbReference type="Google" id="ProtNLM"/>
    </source>
</evidence>
<dbReference type="Proteomes" id="UP000242642">
    <property type="component" value="Unassembled WGS sequence"/>
</dbReference>
<dbReference type="OrthoDB" id="5647367at2"/>